<dbReference type="RefSeq" id="WP_012169804.1">
    <property type="nucleotide sequence ID" value="NC_009937.1"/>
</dbReference>
<protein>
    <submittedName>
        <fullName evidence="1">Uncharacterized protein</fullName>
    </submittedName>
</protein>
<accession>A8I0L9</accession>
<reference evidence="1 2" key="3">
    <citation type="journal article" date="2008" name="BMC Genomics">
        <title>The genome of the versatile nitrogen fixer Azorhizobium caulinodans ORS571.</title>
        <authorList>
            <person name="Lee KB."/>
            <person name="Backer P.D."/>
            <person name="Aono T."/>
            <person name="Liu CT."/>
            <person name="Suzuki S."/>
            <person name="Suzuki T."/>
            <person name="Kaneko T."/>
            <person name="Yamada M."/>
            <person name="Tabata S."/>
            <person name="Kupfer D.M."/>
            <person name="Najar F.Z."/>
            <person name="Wiley G.B."/>
            <person name="Roe B."/>
            <person name="Binnewies T.T."/>
            <person name="Ussery D.W."/>
            <person name="D'Haeze W."/>
            <person name="Herder J.D."/>
            <person name="Gevers D."/>
            <person name="Vereecke D."/>
            <person name="Holsters M."/>
            <person name="Oyaizu H."/>
        </authorList>
    </citation>
    <scope>NUCLEOTIDE SEQUENCE [LARGE SCALE GENOMIC DNA]</scope>
    <source>
        <strain evidence="2">ATCC 43989 / DSM 5975 / JCM 20966 / LMG 6465 / NBRC 14845 / NCIMB 13405 / ORS 571</strain>
    </source>
</reference>
<dbReference type="EMBL" id="AP009384">
    <property type="protein sequence ID" value="BAF87271.1"/>
    <property type="molecule type" value="Genomic_DNA"/>
</dbReference>
<dbReference type="Proteomes" id="UP000000270">
    <property type="component" value="Chromosome"/>
</dbReference>
<reference evidence="1 2" key="1">
    <citation type="journal article" date="2007" name="Appl. Environ. Microbiol.">
        <title>Rhizobial factors required for stem nodule maturation and maintenance in Sesbania rostrata-Azorhizobium caulinodans ORS571 symbiosis.</title>
        <authorList>
            <person name="Suzuki S."/>
            <person name="Aono T."/>
            <person name="Lee KB."/>
            <person name="Suzuki T."/>
            <person name="Liu CT."/>
            <person name="Miwa H."/>
            <person name="Wakao S."/>
            <person name="Iki T."/>
            <person name="Oyaizu H."/>
        </authorList>
    </citation>
    <scope>NUCLEOTIDE SEQUENCE [LARGE SCALE GENOMIC DNA]</scope>
    <source>
        <strain evidence="2">ATCC 43989 / DSM 5975 / JCM 20966 / LMG 6465 / NBRC 14845 / NCIMB 13405 / ORS 571</strain>
    </source>
</reference>
<reference evidence="1 2" key="4">
    <citation type="journal article" date="2009" name="Appl. Environ. Microbiol.">
        <title>Comparative genome-wide transcriptional profiling of Azorhizobium caulinodans ORS571 grown under free-living and symbiotic conditions.</title>
        <authorList>
            <person name="Tsukada S."/>
            <person name="Aono T."/>
            <person name="Akiba N."/>
            <person name="Lee KB."/>
            <person name="Liu CT."/>
            <person name="Toyazaki H."/>
            <person name="Oyaizu H."/>
        </authorList>
    </citation>
    <scope>NUCLEOTIDE SEQUENCE [LARGE SCALE GENOMIC DNA]</scope>
    <source>
        <strain evidence="2">ATCC 43989 / DSM 5975 / JCM 20966 / LMG 6465 / NBRC 14845 / NCIMB 13405 / ORS 571</strain>
    </source>
</reference>
<reference evidence="1 2" key="6">
    <citation type="journal article" date="2011" name="Appl. Environ. Microbiol.">
        <title>Involvement of the azorhizobial chromosome partition gene (parA) in the onset of bacteroid differentiation during Sesbania rostrata stem nodule development.</title>
        <authorList>
            <person name="Liu CT."/>
            <person name="Lee KB."/>
            <person name="Wang YS."/>
            <person name="Peng MH."/>
            <person name="Lee KT."/>
            <person name="Suzuki S."/>
            <person name="Suzuki T."/>
            <person name="Oyaizu H."/>
        </authorList>
    </citation>
    <scope>NUCLEOTIDE SEQUENCE [LARGE SCALE GENOMIC DNA]</scope>
    <source>
        <strain evidence="2">ATCC 43989 / DSM 5975 / JCM 20966 / LMG 6465 / NBRC 14845 / NCIMB 13405 / ORS 571</strain>
    </source>
</reference>
<evidence type="ECO:0000313" key="1">
    <source>
        <dbReference type="EMBL" id="BAF87271.1"/>
    </source>
</evidence>
<dbReference type="HOGENOM" id="CLU_1224132_0_0_5"/>
<proteinExistence type="predicted"/>
<organism evidence="1 2">
    <name type="scientific">Azorhizobium caulinodans (strain ATCC 43989 / DSM 5975 / JCM 20966 / LMG 6465 / NBRC 14845 / NCIMB 13405 / ORS 571)</name>
    <dbReference type="NCBI Taxonomy" id="438753"/>
    <lineage>
        <taxon>Bacteria</taxon>
        <taxon>Pseudomonadati</taxon>
        <taxon>Pseudomonadota</taxon>
        <taxon>Alphaproteobacteria</taxon>
        <taxon>Hyphomicrobiales</taxon>
        <taxon>Xanthobacteraceae</taxon>
        <taxon>Azorhizobium</taxon>
    </lineage>
</organism>
<dbReference type="STRING" id="438753.AZC_1273"/>
<gene>
    <name evidence="1" type="ordered locus">AZC_1273</name>
</gene>
<dbReference type="eggNOG" id="ENOG502ZD73">
    <property type="taxonomic scope" value="Bacteria"/>
</dbReference>
<keyword evidence="2" id="KW-1185">Reference proteome</keyword>
<reference evidence="1 2" key="5">
    <citation type="journal article" date="2010" name="Appl. Environ. Microbiol.">
        <title>phrR-like gene praR of Azorhizobium caulinodans ORS571 is essential for symbiosis with Sesbania rostrata and is involved in expression of reb genes.</title>
        <authorList>
            <person name="Akiba N."/>
            <person name="Aono T."/>
            <person name="Toyazaki H."/>
            <person name="Sato S."/>
            <person name="Oyaizu H."/>
        </authorList>
    </citation>
    <scope>NUCLEOTIDE SEQUENCE [LARGE SCALE GENOMIC DNA]</scope>
    <source>
        <strain evidence="2">ATCC 43989 / DSM 5975 / JCM 20966 / LMG 6465 / NBRC 14845 / NCIMB 13405 / ORS 571</strain>
    </source>
</reference>
<evidence type="ECO:0000313" key="2">
    <source>
        <dbReference type="Proteomes" id="UP000000270"/>
    </source>
</evidence>
<dbReference type="KEGG" id="azc:AZC_1273"/>
<dbReference type="AlphaFoldDB" id="A8I0L9"/>
<sequence>MGARFAPAERSATIGSGISRGGIWMSDGNEAKEAYQAHLKHQYGFPDEWFYYERIDEHSGSGGVRAFDPPQLDRVPEYLLKNWGLFKRLILSVRDLSHAGSAIAFIEEEVDHEGRYPLATLRKFICYETTLIVSYCRPFSESKGGIPSLSYGALGIKLSPFTRALHDDLIIKRNTLFAHSDASQVEYGAPVVMKSRNWAGESFTCLNPPRFNEGVMLDYQRVQQAKVLNTSLLDAVRARLQAMHVHFLDVLPSMDMDLHDPAR</sequence>
<reference evidence="2" key="2">
    <citation type="submission" date="2007-04" db="EMBL/GenBank/DDBJ databases">
        <title>Complete genome sequence of the nitrogen-fixing bacterium Azorhizobium caulinodans ORS571.</title>
        <authorList>
            <person name="Lee K.B."/>
            <person name="Backer P.D."/>
            <person name="Aono T."/>
            <person name="Liu C.T."/>
            <person name="Suzuki S."/>
            <person name="Suzuki T."/>
            <person name="Kaneko T."/>
            <person name="Yamada M."/>
            <person name="Tabata S."/>
            <person name="Kupfer D.M."/>
            <person name="Najar F.Z."/>
            <person name="Wiley G.B."/>
            <person name="Roe B."/>
            <person name="Binnewies T."/>
            <person name="Ussery D."/>
            <person name="Vereecke D."/>
            <person name="Gevers D."/>
            <person name="Holsters M."/>
            <person name="Oyaizu H."/>
        </authorList>
    </citation>
    <scope>NUCLEOTIDE SEQUENCE [LARGE SCALE GENOMIC DNA]</scope>
    <source>
        <strain evidence="2">ATCC 43989 / DSM 5975 / JCM 20966 / LMG 6465 / NBRC 14845 / NCIMB 13405 / ORS 571</strain>
    </source>
</reference>
<name>A8I0L9_AZOC5</name>